<gene>
    <name evidence="2" type="ORF">DPMN_155321</name>
</gene>
<reference evidence="2" key="2">
    <citation type="submission" date="2020-11" db="EMBL/GenBank/DDBJ databases">
        <authorList>
            <person name="McCartney M.A."/>
            <person name="Auch B."/>
            <person name="Kono T."/>
            <person name="Mallez S."/>
            <person name="Becker A."/>
            <person name="Gohl D.M."/>
            <person name="Silverstein K.A.T."/>
            <person name="Koren S."/>
            <person name="Bechman K.B."/>
            <person name="Herman A."/>
            <person name="Abrahante J.E."/>
            <person name="Garbe J."/>
        </authorList>
    </citation>
    <scope>NUCLEOTIDE SEQUENCE</scope>
    <source>
        <strain evidence="2">Duluth1</strain>
        <tissue evidence="2">Whole animal</tissue>
    </source>
</reference>
<comment type="caution">
    <text evidence="2">The sequence shown here is derived from an EMBL/GenBank/DDBJ whole genome shotgun (WGS) entry which is preliminary data.</text>
</comment>
<dbReference type="Proteomes" id="UP000828390">
    <property type="component" value="Unassembled WGS sequence"/>
</dbReference>
<keyword evidence="3" id="KW-1185">Reference proteome</keyword>
<dbReference type="PROSITE" id="PS51257">
    <property type="entry name" value="PROKAR_LIPOPROTEIN"/>
    <property type="match status" value="1"/>
</dbReference>
<reference evidence="2" key="1">
    <citation type="journal article" date="2019" name="bioRxiv">
        <title>The Genome of the Zebra Mussel, Dreissena polymorpha: A Resource for Invasive Species Research.</title>
        <authorList>
            <person name="McCartney M.A."/>
            <person name="Auch B."/>
            <person name="Kono T."/>
            <person name="Mallez S."/>
            <person name="Zhang Y."/>
            <person name="Obille A."/>
            <person name="Becker A."/>
            <person name="Abrahante J.E."/>
            <person name="Garbe J."/>
            <person name="Badalamenti J.P."/>
            <person name="Herman A."/>
            <person name="Mangelson H."/>
            <person name="Liachko I."/>
            <person name="Sullivan S."/>
            <person name="Sone E.D."/>
            <person name="Koren S."/>
            <person name="Silverstein K.A.T."/>
            <person name="Beckman K.B."/>
            <person name="Gohl D.M."/>
        </authorList>
    </citation>
    <scope>NUCLEOTIDE SEQUENCE</scope>
    <source>
        <strain evidence="2">Duluth1</strain>
        <tissue evidence="2">Whole animal</tissue>
    </source>
</reference>
<dbReference type="AlphaFoldDB" id="A0A9D4JAT0"/>
<dbReference type="EMBL" id="JAIWYP010000007">
    <property type="protein sequence ID" value="KAH3801663.1"/>
    <property type="molecule type" value="Genomic_DNA"/>
</dbReference>
<evidence type="ECO:0000313" key="2">
    <source>
        <dbReference type="EMBL" id="KAH3801663.1"/>
    </source>
</evidence>
<sequence length="198" mass="22741">MGNRSSSGSSSASGSGSSSSCGSSSSSNGGWQSNIKGGKWKNKLYFESTDKCGTIRHTLKDKDLTTDLKRLVGEDEMITYVTAYKVPLSEMQFTQNVFYHMFIVFETRKWFWSIEKQSDVITLQRKKNKDAVKNKCRRKKRNDGREFMNCDCGNISVHSLIDWLYKKDELDKPYHFLLRNCKHFARAVFNKVAKSEEV</sequence>
<organism evidence="2 3">
    <name type="scientific">Dreissena polymorpha</name>
    <name type="common">Zebra mussel</name>
    <name type="synonym">Mytilus polymorpha</name>
    <dbReference type="NCBI Taxonomy" id="45954"/>
    <lineage>
        <taxon>Eukaryota</taxon>
        <taxon>Metazoa</taxon>
        <taxon>Spiralia</taxon>
        <taxon>Lophotrochozoa</taxon>
        <taxon>Mollusca</taxon>
        <taxon>Bivalvia</taxon>
        <taxon>Autobranchia</taxon>
        <taxon>Heteroconchia</taxon>
        <taxon>Euheterodonta</taxon>
        <taxon>Imparidentia</taxon>
        <taxon>Neoheterodontei</taxon>
        <taxon>Myida</taxon>
        <taxon>Dreissenoidea</taxon>
        <taxon>Dreissenidae</taxon>
        <taxon>Dreissena</taxon>
    </lineage>
</organism>
<accession>A0A9D4JAT0</accession>
<evidence type="ECO:0000313" key="3">
    <source>
        <dbReference type="Proteomes" id="UP000828390"/>
    </source>
</evidence>
<feature type="region of interest" description="Disordered" evidence="1">
    <location>
        <begin position="1"/>
        <end position="32"/>
    </location>
</feature>
<proteinExistence type="predicted"/>
<protein>
    <submittedName>
        <fullName evidence="2">Uncharacterized protein</fullName>
    </submittedName>
</protein>
<evidence type="ECO:0000256" key="1">
    <source>
        <dbReference type="SAM" id="MobiDB-lite"/>
    </source>
</evidence>
<feature type="compositionally biased region" description="Low complexity" evidence="1">
    <location>
        <begin position="1"/>
        <end position="30"/>
    </location>
</feature>
<name>A0A9D4JAT0_DREPO</name>